<dbReference type="Proteomes" id="UP001347796">
    <property type="component" value="Unassembled WGS sequence"/>
</dbReference>
<feature type="region of interest" description="Disordered" evidence="1">
    <location>
        <begin position="193"/>
        <end position="230"/>
    </location>
</feature>
<reference evidence="2 3" key="1">
    <citation type="submission" date="2024-01" db="EMBL/GenBank/DDBJ databases">
        <title>The genome of the rayed Mediterranean limpet Patella caerulea (Linnaeus, 1758).</title>
        <authorList>
            <person name="Anh-Thu Weber A."/>
            <person name="Halstead-Nussloch G."/>
        </authorList>
    </citation>
    <scope>NUCLEOTIDE SEQUENCE [LARGE SCALE GENOMIC DNA]</scope>
    <source>
        <strain evidence="2">AATW-2023a</strain>
        <tissue evidence="2">Whole specimen</tissue>
    </source>
</reference>
<feature type="compositionally biased region" description="Low complexity" evidence="1">
    <location>
        <begin position="204"/>
        <end position="225"/>
    </location>
</feature>
<dbReference type="AlphaFoldDB" id="A0AAN8K881"/>
<feature type="region of interest" description="Disordered" evidence="1">
    <location>
        <begin position="269"/>
        <end position="291"/>
    </location>
</feature>
<evidence type="ECO:0000313" key="2">
    <source>
        <dbReference type="EMBL" id="KAK6187593.1"/>
    </source>
</evidence>
<evidence type="ECO:0000313" key="3">
    <source>
        <dbReference type="Proteomes" id="UP001347796"/>
    </source>
</evidence>
<organism evidence="2 3">
    <name type="scientific">Patella caerulea</name>
    <name type="common">Rayed Mediterranean limpet</name>
    <dbReference type="NCBI Taxonomy" id="87958"/>
    <lineage>
        <taxon>Eukaryota</taxon>
        <taxon>Metazoa</taxon>
        <taxon>Spiralia</taxon>
        <taxon>Lophotrochozoa</taxon>
        <taxon>Mollusca</taxon>
        <taxon>Gastropoda</taxon>
        <taxon>Patellogastropoda</taxon>
        <taxon>Patelloidea</taxon>
        <taxon>Patellidae</taxon>
        <taxon>Patella</taxon>
    </lineage>
</organism>
<proteinExistence type="predicted"/>
<evidence type="ECO:0000256" key="1">
    <source>
        <dbReference type="SAM" id="MobiDB-lite"/>
    </source>
</evidence>
<accession>A0AAN8K881</accession>
<name>A0AAN8K881_PATCE</name>
<sequence length="623" mass="70813">METRSNFGVKLGEFLLILDEIINKKNRHLERLCKDKEILFKQWPKTACDEDEKINVIEDKKNVDEEEITCEEKHGMNLVNNLLKRAEKARIVQKKILEKARKSEETSIELEDKVHVDGSNNAKLTLSFVEAEPDIDNIKQQVDNNVNDEQKEQSETNLNNEVADKTCKVEQLSCTRTVRNVPSQKHVAPIKSTKVNKSSIHPVSLTDSTKSTKSTLKSSRPSSATNTRHKQMPVHMSAPFKTDPNVKVPARRINKLAVVSSKPVIKSKYRDTKNARNSDIKTNPSARMSTINEPPARIKTNAKTSTSEVPLSRSENQAICSDTTVDKLSSTIKCDNLTVNTMNVNEEVESSDSLVDPSKLTDQLEELHIEDKDEAISASKPIFDLYRDGSSLKIPSQLRKLISQNRKLQQKVSKVSATKKVGVSDRDKFMGNLESIFDKSSDLSLQYRKLQCLTAHTKLQQLLQQLQLENINDLSTPSDVLHAKMMVEFILTAYHDYEEETKNVLSDGNYDRSSYKPISVKYHHSLPSIWLPDNITTEIFDCYDQVTYRSKKEIQKYQTALFQLQLLQLRKSILRIVQTELLPWLQKMDTSSSDYMSVYCGVYSLLTSDGNHLPALVQEILPS</sequence>
<feature type="compositionally biased region" description="Basic and acidic residues" evidence="1">
    <location>
        <begin position="269"/>
        <end position="279"/>
    </location>
</feature>
<feature type="compositionally biased region" description="Polar residues" evidence="1">
    <location>
        <begin position="280"/>
        <end position="291"/>
    </location>
</feature>
<comment type="caution">
    <text evidence="2">The sequence shown here is derived from an EMBL/GenBank/DDBJ whole genome shotgun (WGS) entry which is preliminary data.</text>
</comment>
<dbReference type="EMBL" id="JAZGQO010000004">
    <property type="protein sequence ID" value="KAK6187593.1"/>
    <property type="molecule type" value="Genomic_DNA"/>
</dbReference>
<keyword evidence="3" id="KW-1185">Reference proteome</keyword>
<gene>
    <name evidence="2" type="ORF">SNE40_005586</name>
</gene>
<protein>
    <submittedName>
        <fullName evidence="2">Uncharacterized protein</fullName>
    </submittedName>
</protein>